<comment type="caution">
    <text evidence="2">The sequence shown here is derived from an EMBL/GenBank/DDBJ whole genome shotgun (WGS) entry which is preliminary data.</text>
</comment>
<dbReference type="EMBL" id="MQTW01000290">
    <property type="protein sequence ID" value="RYC80990.1"/>
    <property type="molecule type" value="Genomic_DNA"/>
</dbReference>
<feature type="region of interest" description="Disordered" evidence="1">
    <location>
        <begin position="1"/>
        <end position="56"/>
    </location>
</feature>
<gene>
    <name evidence="2" type="ORF">BFJ63_vAg16127</name>
</gene>
<organism evidence="2 3">
    <name type="scientific">Fusarium oxysporum f. sp. narcissi</name>
    <dbReference type="NCBI Taxonomy" id="451672"/>
    <lineage>
        <taxon>Eukaryota</taxon>
        <taxon>Fungi</taxon>
        <taxon>Dikarya</taxon>
        <taxon>Ascomycota</taxon>
        <taxon>Pezizomycotina</taxon>
        <taxon>Sordariomycetes</taxon>
        <taxon>Hypocreomycetidae</taxon>
        <taxon>Hypocreales</taxon>
        <taxon>Nectriaceae</taxon>
        <taxon>Fusarium</taxon>
        <taxon>Fusarium oxysporum species complex</taxon>
    </lineage>
</organism>
<evidence type="ECO:0000256" key="1">
    <source>
        <dbReference type="SAM" id="MobiDB-lite"/>
    </source>
</evidence>
<evidence type="ECO:0000313" key="2">
    <source>
        <dbReference type="EMBL" id="RYC80990.1"/>
    </source>
</evidence>
<evidence type="ECO:0000313" key="3">
    <source>
        <dbReference type="Proteomes" id="UP000290540"/>
    </source>
</evidence>
<sequence>MPEQNEKKDEPSRSTNPPPAPAPAPAPAPPTNGENTSSKGHFSQILEPSDKNMGFK</sequence>
<dbReference type="AlphaFoldDB" id="A0A4Q2V3X3"/>
<reference evidence="2 3" key="1">
    <citation type="submission" date="2016-12" db="EMBL/GenBank/DDBJ databases">
        <title>Draft genome sequence of Fusarium oxysporum causing rot on Narcissus.</title>
        <authorList>
            <person name="Armitage A.D."/>
            <person name="Taylor A."/>
            <person name="Clarkson J.P."/>
            <person name="Harrison R.J."/>
            <person name="Jackson A.C."/>
        </authorList>
    </citation>
    <scope>NUCLEOTIDE SEQUENCE [LARGE SCALE GENOMIC DNA]</scope>
    <source>
        <strain evidence="2 3">N139</strain>
    </source>
</reference>
<feature type="compositionally biased region" description="Pro residues" evidence="1">
    <location>
        <begin position="16"/>
        <end position="30"/>
    </location>
</feature>
<feature type="compositionally biased region" description="Basic and acidic residues" evidence="1">
    <location>
        <begin position="1"/>
        <end position="12"/>
    </location>
</feature>
<name>A0A4Q2V3X3_FUSOX</name>
<protein>
    <submittedName>
        <fullName evidence="2">Uncharacterized protein</fullName>
    </submittedName>
</protein>
<feature type="compositionally biased region" description="Polar residues" evidence="1">
    <location>
        <begin position="32"/>
        <end position="41"/>
    </location>
</feature>
<dbReference type="Proteomes" id="UP000290540">
    <property type="component" value="Unassembled WGS sequence"/>
</dbReference>
<accession>A0A4Q2V3X3</accession>
<proteinExistence type="predicted"/>